<dbReference type="InterPro" id="IPR040235">
    <property type="entry name" value="Nicolin-1"/>
</dbReference>
<keyword evidence="2" id="KW-1185">Reference proteome</keyword>
<dbReference type="Proteomes" id="UP001642540">
    <property type="component" value="Unassembled WGS sequence"/>
</dbReference>
<dbReference type="PANTHER" id="PTHR31239">
    <property type="entry name" value="NICOLIN 1"/>
    <property type="match status" value="1"/>
</dbReference>
<dbReference type="PANTHER" id="PTHR31239:SF2">
    <property type="entry name" value="NICOLIN-1"/>
    <property type="match status" value="1"/>
</dbReference>
<evidence type="ECO:0000313" key="2">
    <source>
        <dbReference type="Proteomes" id="UP001642540"/>
    </source>
</evidence>
<dbReference type="EMBL" id="CAXLJM020000013">
    <property type="protein sequence ID" value="CAL8077767.1"/>
    <property type="molecule type" value="Genomic_DNA"/>
</dbReference>
<accession>A0ABP1PUB3</accession>
<proteinExistence type="predicted"/>
<reference evidence="1 2" key="1">
    <citation type="submission" date="2024-08" db="EMBL/GenBank/DDBJ databases">
        <authorList>
            <person name="Cucini C."/>
            <person name="Frati F."/>
        </authorList>
    </citation>
    <scope>NUCLEOTIDE SEQUENCE [LARGE SCALE GENOMIC DNA]</scope>
</reference>
<organism evidence="1 2">
    <name type="scientific">Orchesella dallaii</name>
    <dbReference type="NCBI Taxonomy" id="48710"/>
    <lineage>
        <taxon>Eukaryota</taxon>
        <taxon>Metazoa</taxon>
        <taxon>Ecdysozoa</taxon>
        <taxon>Arthropoda</taxon>
        <taxon>Hexapoda</taxon>
        <taxon>Collembola</taxon>
        <taxon>Entomobryomorpha</taxon>
        <taxon>Entomobryoidea</taxon>
        <taxon>Orchesellidae</taxon>
        <taxon>Orchesellinae</taxon>
        <taxon>Orchesella</taxon>
    </lineage>
</organism>
<protein>
    <submittedName>
        <fullName evidence="1">Uncharacterized protein</fullName>
    </submittedName>
</protein>
<comment type="caution">
    <text evidence="1">The sequence shown here is derived from an EMBL/GenBank/DDBJ whole genome shotgun (WGS) entry which is preliminary data.</text>
</comment>
<gene>
    <name evidence="1" type="ORF">ODALV1_LOCUS3909</name>
</gene>
<sequence>MNGKEAVPFTVKGPISIQLIDSTTDHGRKTGCAIVDLCFQTPSQIGELVLSNYYTAWISIYVKRAPPKTTVSSSTKASNSGTSMRARPHFERSISVDLSGNDFKTKNEYDDGNGDLFALETLHSSTTASANTGRRRHSSGPMSDSFRPWECCLPMKTLMPCPHFEAGCQDLFSIPATESVVELRDVVIMRLVLYQPSTVWKRFSVEDINVFRNLPKRGFSQTDDMHRQREGWLATLRLNTKKMLGGQLVEPEKYESDEAET</sequence>
<name>A0ABP1PUB3_9HEXA</name>
<evidence type="ECO:0000313" key="1">
    <source>
        <dbReference type="EMBL" id="CAL8077767.1"/>
    </source>
</evidence>